<evidence type="ECO:0000313" key="1">
    <source>
        <dbReference type="EMBL" id="TWT85056.1"/>
    </source>
</evidence>
<proteinExistence type="predicted"/>
<comment type="caution">
    <text evidence="1">The sequence shown here is derived from an EMBL/GenBank/DDBJ whole genome shotgun (WGS) entry which is preliminary data.</text>
</comment>
<dbReference type="EMBL" id="SJPJ01000001">
    <property type="protein sequence ID" value="TWT85056.1"/>
    <property type="molecule type" value="Genomic_DNA"/>
</dbReference>
<organism evidence="1 2">
    <name type="scientific">Novipirellula herctigrandis</name>
    <dbReference type="NCBI Taxonomy" id="2527986"/>
    <lineage>
        <taxon>Bacteria</taxon>
        <taxon>Pseudomonadati</taxon>
        <taxon>Planctomycetota</taxon>
        <taxon>Planctomycetia</taxon>
        <taxon>Pirellulales</taxon>
        <taxon>Pirellulaceae</taxon>
        <taxon>Novipirellula</taxon>
    </lineage>
</organism>
<dbReference type="AlphaFoldDB" id="A0A5C5ZCZ8"/>
<keyword evidence="2" id="KW-1185">Reference proteome</keyword>
<dbReference type="Proteomes" id="UP000315010">
    <property type="component" value="Unassembled WGS sequence"/>
</dbReference>
<sequence length="36" mass="4051">MMRQLHDLFTVNESIATSNSRMAAHNAVRFSDGDKV</sequence>
<reference evidence="1 2" key="1">
    <citation type="submission" date="2019-02" db="EMBL/GenBank/DDBJ databases">
        <title>Deep-cultivation of Planctomycetes and their phenomic and genomic characterization uncovers novel biology.</title>
        <authorList>
            <person name="Wiegand S."/>
            <person name="Jogler M."/>
            <person name="Boedeker C."/>
            <person name="Pinto D."/>
            <person name="Vollmers J."/>
            <person name="Rivas-Marin E."/>
            <person name="Kohn T."/>
            <person name="Peeters S.H."/>
            <person name="Heuer A."/>
            <person name="Rast P."/>
            <person name="Oberbeckmann S."/>
            <person name="Bunk B."/>
            <person name="Jeske O."/>
            <person name="Meyerdierks A."/>
            <person name="Storesund J.E."/>
            <person name="Kallscheuer N."/>
            <person name="Luecker S."/>
            <person name="Lage O.M."/>
            <person name="Pohl T."/>
            <person name="Merkel B.J."/>
            <person name="Hornburger P."/>
            <person name="Mueller R.-W."/>
            <person name="Bruemmer F."/>
            <person name="Labrenz M."/>
            <person name="Spormann A.M."/>
            <person name="Op Den Camp H."/>
            <person name="Overmann J."/>
            <person name="Amann R."/>
            <person name="Jetten M.S.M."/>
            <person name="Mascher T."/>
            <person name="Medema M.H."/>
            <person name="Devos D.P."/>
            <person name="Kaster A.-K."/>
            <person name="Ovreas L."/>
            <person name="Rohde M."/>
            <person name="Galperin M.Y."/>
            <person name="Jogler C."/>
        </authorList>
    </citation>
    <scope>NUCLEOTIDE SEQUENCE [LARGE SCALE GENOMIC DNA]</scope>
    <source>
        <strain evidence="1 2">CA13</strain>
    </source>
</reference>
<protein>
    <submittedName>
        <fullName evidence="1">Uncharacterized protein</fullName>
    </submittedName>
</protein>
<accession>A0A5C5ZCZ8</accession>
<evidence type="ECO:0000313" key="2">
    <source>
        <dbReference type="Proteomes" id="UP000315010"/>
    </source>
</evidence>
<gene>
    <name evidence="1" type="ORF">CA13_65380</name>
</gene>
<name>A0A5C5ZCZ8_9BACT</name>